<accession>A0A1M5LSH5</accession>
<evidence type="ECO:0000313" key="3">
    <source>
        <dbReference type="EMBL" id="SHG68047.1"/>
    </source>
</evidence>
<sequence length="425" mass="47141">MKKLLFILISCMLSAPSIYSQQAKGIIGQNNWSNNWTNFKPATEEYPEATTILTGKIDKDLTLHKKQTYRLMGVVYVTNNAVLTIEPGTVIRGDVETCGTLVITKGAKIMAEGKDTDPIVFTSDKKAFTRKPGDWGGIIILGDAPINKIGGVSFLDFNLDHMISQYGGQNPDSDSGILKYVRIEFSGRKLNALKELNGLSLAGVGRQSKFSFIQISYSNDDSFECYGGDVNFDNLISFRATDDDFDFTQGAQCNINNSIAIRYPYSSDISGSRCFEIDSFDKIENLDPTKKLTKITAANITLANLEENNQGLVREAIYIKDKSYFSLSNSVVSGFKLCVLLDAKIANISANLAKINLQNLLVNNCEGGIQSEIIENDPDIKNWYGNESFSIEYSKLTNEALFLQPNNKRIPDFRLKTNTVLVKGY</sequence>
<dbReference type="STRING" id="280093.SAMN05443373_103205"/>
<dbReference type="OrthoDB" id="1521716at2"/>
<dbReference type="Proteomes" id="UP000184384">
    <property type="component" value="Unassembled WGS sequence"/>
</dbReference>
<feature type="signal peptide" evidence="1">
    <location>
        <begin position="1"/>
        <end position="23"/>
    </location>
</feature>
<gene>
    <name evidence="2" type="ORF">BC624_104205</name>
    <name evidence="3" type="ORF">SAMN05443373_103205</name>
</gene>
<dbReference type="AlphaFoldDB" id="A0A1M5LSH5"/>
<name>A0A1M5LSH5_9FLAO</name>
<evidence type="ECO:0008006" key="6">
    <source>
        <dbReference type="Google" id="ProtNLM"/>
    </source>
</evidence>
<feature type="chain" id="PRO_5012386747" description="T9SS C-terminal target domain-containing protein" evidence="1">
    <location>
        <begin position="24"/>
        <end position="425"/>
    </location>
</feature>
<dbReference type="Proteomes" id="UP000237771">
    <property type="component" value="Unassembled WGS sequence"/>
</dbReference>
<evidence type="ECO:0000313" key="5">
    <source>
        <dbReference type="Proteomes" id="UP000237771"/>
    </source>
</evidence>
<dbReference type="PANTHER" id="PTHR41339:SF1">
    <property type="entry name" value="SECRETED PROTEIN"/>
    <property type="match status" value="1"/>
</dbReference>
<dbReference type="EMBL" id="FQWO01000003">
    <property type="protein sequence ID" value="SHG68047.1"/>
    <property type="molecule type" value="Genomic_DNA"/>
</dbReference>
<proteinExistence type="predicted"/>
<reference evidence="3" key="1">
    <citation type="submission" date="2016-11" db="EMBL/GenBank/DDBJ databases">
        <authorList>
            <person name="Jaros S."/>
            <person name="Januszkiewicz K."/>
            <person name="Wedrychowicz H."/>
        </authorList>
    </citation>
    <scope>NUCLEOTIDE SEQUENCE [LARGE SCALE GENOMIC DNA]</scope>
    <source>
        <strain evidence="3">DSM 19729</strain>
    </source>
</reference>
<reference evidence="4" key="2">
    <citation type="submission" date="2016-11" db="EMBL/GenBank/DDBJ databases">
        <authorList>
            <person name="Varghese N."/>
            <person name="Submissions S."/>
        </authorList>
    </citation>
    <scope>NUCLEOTIDE SEQUENCE [LARGE SCALE GENOMIC DNA]</scope>
    <source>
        <strain evidence="4">DSM 19729</strain>
    </source>
</reference>
<dbReference type="RefSeq" id="WP_072941692.1">
    <property type="nucleotide sequence ID" value="NZ_FQWO01000003.1"/>
</dbReference>
<evidence type="ECO:0000313" key="4">
    <source>
        <dbReference type="Proteomes" id="UP000184384"/>
    </source>
</evidence>
<protein>
    <recommendedName>
        <fullName evidence="6">T9SS C-terminal target domain-containing protein</fullName>
    </recommendedName>
</protein>
<dbReference type="PANTHER" id="PTHR41339">
    <property type="entry name" value="LIPL48"/>
    <property type="match status" value="1"/>
</dbReference>
<organism evidence="3 4">
    <name type="scientific">Flavobacterium granuli</name>
    <dbReference type="NCBI Taxonomy" id="280093"/>
    <lineage>
        <taxon>Bacteria</taxon>
        <taxon>Pseudomonadati</taxon>
        <taxon>Bacteroidota</taxon>
        <taxon>Flavobacteriia</taxon>
        <taxon>Flavobacteriales</taxon>
        <taxon>Flavobacteriaceae</taxon>
        <taxon>Flavobacterium</taxon>
    </lineage>
</organism>
<evidence type="ECO:0000256" key="1">
    <source>
        <dbReference type="SAM" id="SignalP"/>
    </source>
</evidence>
<keyword evidence="1" id="KW-0732">Signal</keyword>
<reference evidence="2 5" key="3">
    <citation type="submission" date="2018-03" db="EMBL/GenBank/DDBJ databases">
        <title>Genomic Encyclopedia of Archaeal and Bacterial Type Strains, Phase II (KMG-II): from individual species to whole genera.</title>
        <authorList>
            <person name="Goeker M."/>
        </authorList>
    </citation>
    <scope>NUCLEOTIDE SEQUENCE [LARGE SCALE GENOMIC DNA]</scope>
    <source>
        <strain evidence="2 5">DSM 17797</strain>
    </source>
</reference>
<evidence type="ECO:0000313" key="2">
    <source>
        <dbReference type="EMBL" id="PRZ24088.1"/>
    </source>
</evidence>
<keyword evidence="5" id="KW-1185">Reference proteome</keyword>
<dbReference type="EMBL" id="PVUB01000004">
    <property type="protein sequence ID" value="PRZ24088.1"/>
    <property type="molecule type" value="Genomic_DNA"/>
</dbReference>